<name>A0A202E4P5_9EURY</name>
<evidence type="ECO:0000313" key="3">
    <source>
        <dbReference type="Proteomes" id="UP000196084"/>
    </source>
</evidence>
<dbReference type="EMBL" id="MWPH01000004">
    <property type="protein sequence ID" value="OVE83174.1"/>
    <property type="molecule type" value="Genomic_DNA"/>
</dbReference>
<keyword evidence="3" id="KW-1185">Reference proteome</keyword>
<evidence type="ECO:0000313" key="2">
    <source>
        <dbReference type="EMBL" id="OVE83174.1"/>
    </source>
</evidence>
<feature type="region of interest" description="Disordered" evidence="1">
    <location>
        <begin position="1"/>
        <end position="86"/>
    </location>
</feature>
<dbReference type="RefSeq" id="WP_176393286.1">
    <property type="nucleotide sequence ID" value="NZ_MWPH01000004.1"/>
</dbReference>
<accession>A0A202E4P5</accession>
<dbReference type="OrthoDB" id="202153at2157"/>
<feature type="compositionally biased region" description="Basic and acidic residues" evidence="1">
    <location>
        <begin position="23"/>
        <end position="39"/>
    </location>
</feature>
<feature type="compositionally biased region" description="Acidic residues" evidence="1">
    <location>
        <begin position="60"/>
        <end position="74"/>
    </location>
</feature>
<evidence type="ECO:0000256" key="1">
    <source>
        <dbReference type="SAM" id="MobiDB-lite"/>
    </source>
</evidence>
<comment type="caution">
    <text evidence="2">The sequence shown here is derived from an EMBL/GenBank/DDBJ whole genome shotgun (WGS) entry which is preliminary data.</text>
</comment>
<dbReference type="AlphaFoldDB" id="A0A202E4P5"/>
<organism evidence="2 3">
    <name type="scientific">Natronolimnobius baerhuensis</name>
    <dbReference type="NCBI Taxonomy" id="253108"/>
    <lineage>
        <taxon>Archaea</taxon>
        <taxon>Methanobacteriati</taxon>
        <taxon>Methanobacteriota</taxon>
        <taxon>Stenosarchaea group</taxon>
        <taxon>Halobacteria</taxon>
        <taxon>Halobacteriales</taxon>
        <taxon>Natrialbaceae</taxon>
        <taxon>Natronolimnobius</taxon>
    </lineage>
</organism>
<gene>
    <name evidence="2" type="ORF">B2G88_17345</name>
</gene>
<dbReference type="Proteomes" id="UP000196084">
    <property type="component" value="Unassembled WGS sequence"/>
</dbReference>
<proteinExistence type="predicted"/>
<reference evidence="2 3" key="1">
    <citation type="submission" date="2017-02" db="EMBL/GenBank/DDBJ databases">
        <title>Natronthermophilus aegyptiacus gen. nov.,sp. nov., an aerobic, extremely halophilic alkalithermophilic archaeon isolated from the athalassohaline Wadi An Natrun, Egypt.</title>
        <authorList>
            <person name="Zhao B."/>
        </authorList>
    </citation>
    <scope>NUCLEOTIDE SEQUENCE [LARGE SCALE GENOMIC DNA]</scope>
    <source>
        <strain evidence="2 3">CGMCC 1.3597</strain>
    </source>
</reference>
<sequence>MNNENTPGNEVLPTEGSTAGRPHGRDDTPADSSTHEKPPRSNATDWTEGCTGLRPRPVESDDGDAESPSGDDAEILEHSTGGDPRAESQLLEQIRVANEFDAAKRLEPTPATLETERVWGYRLRVEGDNRSEWIRTTYAVKLEECR</sequence>
<protein>
    <submittedName>
        <fullName evidence="2">Uncharacterized protein</fullName>
    </submittedName>
</protein>